<evidence type="ECO:0000313" key="2">
    <source>
        <dbReference type="Proteomes" id="UP000542674"/>
    </source>
</evidence>
<evidence type="ECO:0000313" key="1">
    <source>
        <dbReference type="EMBL" id="MBB4965762.1"/>
    </source>
</evidence>
<organism evidence="1 2">
    <name type="scientific">Saccharothrix violaceirubra</name>
    <dbReference type="NCBI Taxonomy" id="413306"/>
    <lineage>
        <taxon>Bacteria</taxon>
        <taxon>Bacillati</taxon>
        <taxon>Actinomycetota</taxon>
        <taxon>Actinomycetes</taxon>
        <taxon>Pseudonocardiales</taxon>
        <taxon>Pseudonocardiaceae</taxon>
        <taxon>Saccharothrix</taxon>
    </lineage>
</organism>
<gene>
    <name evidence="1" type="ORF">F4559_003121</name>
</gene>
<proteinExistence type="predicted"/>
<accession>A0A7W7WW99</accession>
<keyword evidence="2" id="KW-1185">Reference proteome</keyword>
<dbReference type="InterPro" id="IPR032724">
    <property type="entry name" value="SCP1.201-like"/>
</dbReference>
<comment type="caution">
    <text evidence="1">The sequence shown here is derived from an EMBL/GenBank/DDBJ whole genome shotgun (WGS) entry which is preliminary data.</text>
</comment>
<dbReference type="Pfam" id="PF14428">
    <property type="entry name" value="DddA-like"/>
    <property type="match status" value="1"/>
</dbReference>
<evidence type="ECO:0008006" key="3">
    <source>
        <dbReference type="Google" id="ProtNLM"/>
    </source>
</evidence>
<dbReference type="RefSeq" id="WP_184669430.1">
    <property type="nucleotide sequence ID" value="NZ_BAABAI010000038.1"/>
</dbReference>
<dbReference type="Proteomes" id="UP000542674">
    <property type="component" value="Unassembled WGS sequence"/>
</dbReference>
<reference evidence="1 2" key="1">
    <citation type="submission" date="2020-08" db="EMBL/GenBank/DDBJ databases">
        <title>Sequencing the genomes of 1000 actinobacteria strains.</title>
        <authorList>
            <person name="Klenk H.-P."/>
        </authorList>
    </citation>
    <scope>NUCLEOTIDE SEQUENCE [LARGE SCALE GENOMIC DNA]</scope>
    <source>
        <strain evidence="1 2">DSM 45084</strain>
    </source>
</reference>
<dbReference type="AlphaFoldDB" id="A0A7W7WW99"/>
<protein>
    <recommendedName>
        <fullName evidence="3">SCP1.201-like deaminase</fullName>
    </recommendedName>
</protein>
<dbReference type="EMBL" id="JACHJS010000001">
    <property type="protein sequence ID" value="MBB4965762.1"/>
    <property type="molecule type" value="Genomic_DNA"/>
</dbReference>
<sequence>MTTLREGAVGLDTLAGTLDHATTAPARYVSRWTSATTEGDVDREWADGQRRGLPAYVTSGPVVDEDGHHDLVQSGAEPDGEDKRIPGHLKAAGVVPPIGSPTTARHVEVKAAWRLRDSGTRDATVVVNFPLCTGRPSCAALIPVIPLPGQTLVVHDPHRTHRFHGKAP</sequence>
<name>A0A7W7WW99_9PSEU</name>